<accession>A0ABR4G396</accession>
<sequence>MSTMSVIPVTFPRAAAFWRGGALGSRHPLISSPTSHRGYLILRSRSLILSSVVVFQNTLSKTSAIRQRHVRLYAFARRKE</sequence>
<reference evidence="1 2" key="1">
    <citation type="submission" date="2024-07" db="EMBL/GenBank/DDBJ databases">
        <title>Section-level genome sequencing and comparative genomics of Aspergillus sections Usti and Cavernicolus.</title>
        <authorList>
            <consortium name="Lawrence Berkeley National Laboratory"/>
            <person name="Nybo J.L."/>
            <person name="Vesth T.C."/>
            <person name="Theobald S."/>
            <person name="Frisvad J.C."/>
            <person name="Larsen T.O."/>
            <person name="Kjaerboelling I."/>
            <person name="Rothschild-Mancinelli K."/>
            <person name="Lyhne E.K."/>
            <person name="Kogle M.E."/>
            <person name="Barry K."/>
            <person name="Clum A."/>
            <person name="Na H."/>
            <person name="Ledsgaard L."/>
            <person name="Lin J."/>
            <person name="Lipzen A."/>
            <person name="Kuo A."/>
            <person name="Riley R."/>
            <person name="Mondo S."/>
            <person name="Labutti K."/>
            <person name="Haridas S."/>
            <person name="Pangalinan J."/>
            <person name="Salamov A.A."/>
            <person name="Simmons B.A."/>
            <person name="Magnuson J.K."/>
            <person name="Chen J."/>
            <person name="Drula E."/>
            <person name="Henrissat B."/>
            <person name="Wiebenga A."/>
            <person name="Lubbers R.J."/>
            <person name="Gomes A.C."/>
            <person name="Makela M.R."/>
            <person name="Stajich J."/>
            <person name="Grigoriev I.V."/>
            <person name="Mortensen U.H."/>
            <person name="De Vries R.P."/>
            <person name="Baker S.E."/>
            <person name="Andersen M.R."/>
        </authorList>
    </citation>
    <scope>NUCLEOTIDE SEQUENCE [LARGE SCALE GENOMIC DNA]</scope>
    <source>
        <strain evidence="1 2">CBS 209.92</strain>
    </source>
</reference>
<name>A0ABR4G396_9EURO</name>
<dbReference type="EMBL" id="JBFTWV010000057">
    <property type="protein sequence ID" value="KAL2793502.1"/>
    <property type="molecule type" value="Genomic_DNA"/>
</dbReference>
<evidence type="ECO:0000313" key="2">
    <source>
        <dbReference type="Proteomes" id="UP001610563"/>
    </source>
</evidence>
<keyword evidence="2" id="KW-1185">Reference proteome</keyword>
<gene>
    <name evidence="1" type="ORF">BJX66DRAFT_306023</name>
</gene>
<proteinExistence type="predicted"/>
<comment type="caution">
    <text evidence="1">The sequence shown here is derived from an EMBL/GenBank/DDBJ whole genome shotgun (WGS) entry which is preliminary data.</text>
</comment>
<organism evidence="1 2">
    <name type="scientific">Aspergillus keveii</name>
    <dbReference type="NCBI Taxonomy" id="714993"/>
    <lineage>
        <taxon>Eukaryota</taxon>
        <taxon>Fungi</taxon>
        <taxon>Dikarya</taxon>
        <taxon>Ascomycota</taxon>
        <taxon>Pezizomycotina</taxon>
        <taxon>Eurotiomycetes</taxon>
        <taxon>Eurotiomycetidae</taxon>
        <taxon>Eurotiales</taxon>
        <taxon>Aspergillaceae</taxon>
        <taxon>Aspergillus</taxon>
        <taxon>Aspergillus subgen. Nidulantes</taxon>
    </lineage>
</organism>
<evidence type="ECO:0000313" key="1">
    <source>
        <dbReference type="EMBL" id="KAL2793502.1"/>
    </source>
</evidence>
<dbReference type="Proteomes" id="UP001610563">
    <property type="component" value="Unassembled WGS sequence"/>
</dbReference>
<protein>
    <submittedName>
        <fullName evidence="1">Uncharacterized protein</fullName>
    </submittedName>
</protein>